<keyword evidence="2" id="KW-1185">Reference proteome</keyword>
<sequence length="173" mass="19097">MPVTAETEFRDGEAELLSWTGTSSPVSGCSLTDSATYTHGTSQSASVDCPEGGIKCGLMVIPSLCKVTGEAEPTRDEPLGAQNCSDMPVKSTYEVESICMRGDSKNNDMNAITDFQARLLKCNEDKCDKNKASQMKPCPRRRASVRHSVLRKFTEPFKWYFRCGYDRSLAMLT</sequence>
<dbReference type="KEGG" id="ela:UCREL1_5603"/>
<dbReference type="HOGENOM" id="CLU_1547568_0_0_1"/>
<protein>
    <submittedName>
        <fullName evidence="1">Uncharacterized protein</fullName>
    </submittedName>
</protein>
<name>M7SLW9_EUTLA</name>
<dbReference type="OrthoDB" id="4743760at2759"/>
<dbReference type="Proteomes" id="UP000012174">
    <property type="component" value="Unassembled WGS sequence"/>
</dbReference>
<evidence type="ECO:0000313" key="2">
    <source>
        <dbReference type="Proteomes" id="UP000012174"/>
    </source>
</evidence>
<organism evidence="1 2">
    <name type="scientific">Eutypa lata (strain UCR-EL1)</name>
    <name type="common">Grapevine dieback disease fungus</name>
    <name type="synonym">Eutypa armeniacae</name>
    <dbReference type="NCBI Taxonomy" id="1287681"/>
    <lineage>
        <taxon>Eukaryota</taxon>
        <taxon>Fungi</taxon>
        <taxon>Dikarya</taxon>
        <taxon>Ascomycota</taxon>
        <taxon>Pezizomycotina</taxon>
        <taxon>Sordariomycetes</taxon>
        <taxon>Xylariomycetidae</taxon>
        <taxon>Xylariales</taxon>
        <taxon>Diatrypaceae</taxon>
        <taxon>Eutypa</taxon>
    </lineage>
</organism>
<dbReference type="EMBL" id="KB706451">
    <property type="protein sequence ID" value="EMR67384.1"/>
    <property type="molecule type" value="Genomic_DNA"/>
</dbReference>
<reference evidence="2" key="1">
    <citation type="journal article" date="2013" name="Genome Announc.">
        <title>Draft genome sequence of the grapevine dieback fungus Eutypa lata UCR-EL1.</title>
        <authorList>
            <person name="Blanco-Ulate B."/>
            <person name="Rolshausen P.E."/>
            <person name="Cantu D."/>
        </authorList>
    </citation>
    <scope>NUCLEOTIDE SEQUENCE [LARGE SCALE GENOMIC DNA]</scope>
    <source>
        <strain evidence="2">UCR-EL1</strain>
    </source>
</reference>
<evidence type="ECO:0000313" key="1">
    <source>
        <dbReference type="EMBL" id="EMR67384.1"/>
    </source>
</evidence>
<accession>M7SLW9</accession>
<dbReference type="AlphaFoldDB" id="M7SLW9"/>
<proteinExistence type="predicted"/>
<gene>
    <name evidence="1" type="ORF">UCREL1_5603</name>
</gene>